<sequence>MVDSLINALPAQPVSLDGSPCIGTFAVFHGLPIFRRWMEQCSLICSKLGILFPNLILFKELHNFLPDLSAVFLGLHDAVVSLMFSNKPLRTSYKNCFPTDIRLHDFRRLFNVIKCWV</sequence>
<accession>A0ABV0X972</accession>
<gene>
    <name evidence="1" type="ORF">XENORESO_017986</name>
</gene>
<name>A0ABV0X972_9TELE</name>
<organism evidence="1 2">
    <name type="scientific">Xenotaenia resolanae</name>
    <dbReference type="NCBI Taxonomy" id="208358"/>
    <lineage>
        <taxon>Eukaryota</taxon>
        <taxon>Metazoa</taxon>
        <taxon>Chordata</taxon>
        <taxon>Craniata</taxon>
        <taxon>Vertebrata</taxon>
        <taxon>Euteleostomi</taxon>
        <taxon>Actinopterygii</taxon>
        <taxon>Neopterygii</taxon>
        <taxon>Teleostei</taxon>
        <taxon>Neoteleostei</taxon>
        <taxon>Acanthomorphata</taxon>
        <taxon>Ovalentaria</taxon>
        <taxon>Atherinomorphae</taxon>
        <taxon>Cyprinodontiformes</taxon>
        <taxon>Goodeidae</taxon>
        <taxon>Xenotaenia</taxon>
    </lineage>
</organism>
<keyword evidence="2" id="KW-1185">Reference proteome</keyword>
<reference evidence="1 2" key="1">
    <citation type="submission" date="2021-06" db="EMBL/GenBank/DDBJ databases">
        <authorList>
            <person name="Palmer J.M."/>
        </authorList>
    </citation>
    <scope>NUCLEOTIDE SEQUENCE [LARGE SCALE GENOMIC DNA]</scope>
    <source>
        <strain evidence="1 2">XR_2019</strain>
        <tissue evidence="1">Muscle</tissue>
    </source>
</reference>
<dbReference type="EMBL" id="JAHRIM010096323">
    <property type="protein sequence ID" value="MEQ2278410.1"/>
    <property type="molecule type" value="Genomic_DNA"/>
</dbReference>
<protein>
    <submittedName>
        <fullName evidence="1">Uncharacterized protein</fullName>
    </submittedName>
</protein>
<proteinExistence type="predicted"/>
<comment type="caution">
    <text evidence="1">The sequence shown here is derived from an EMBL/GenBank/DDBJ whole genome shotgun (WGS) entry which is preliminary data.</text>
</comment>
<evidence type="ECO:0000313" key="2">
    <source>
        <dbReference type="Proteomes" id="UP001444071"/>
    </source>
</evidence>
<dbReference type="Proteomes" id="UP001444071">
    <property type="component" value="Unassembled WGS sequence"/>
</dbReference>
<evidence type="ECO:0000313" key="1">
    <source>
        <dbReference type="EMBL" id="MEQ2278410.1"/>
    </source>
</evidence>